<accession>A0A6J3KK30</accession>
<protein>
    <submittedName>
        <fullName evidence="3">Uncharacterized protein LOC117234808</fullName>
    </submittedName>
</protein>
<name>A0A6J3KK30_9HYME</name>
<dbReference type="GeneID" id="117234808"/>
<keyword evidence="1" id="KW-0732">Signal</keyword>
<gene>
    <name evidence="3" type="primary">LOC117234808</name>
</gene>
<dbReference type="RefSeq" id="XP_033352249.1">
    <property type="nucleotide sequence ID" value="XM_033496358.1"/>
</dbReference>
<proteinExistence type="predicted"/>
<evidence type="ECO:0000256" key="1">
    <source>
        <dbReference type="SAM" id="SignalP"/>
    </source>
</evidence>
<dbReference type="KEGG" id="bvk:117234808"/>
<organism evidence="2 3">
    <name type="scientific">Bombus vosnesenskii</name>
    <dbReference type="NCBI Taxonomy" id="207650"/>
    <lineage>
        <taxon>Eukaryota</taxon>
        <taxon>Metazoa</taxon>
        <taxon>Ecdysozoa</taxon>
        <taxon>Arthropoda</taxon>
        <taxon>Hexapoda</taxon>
        <taxon>Insecta</taxon>
        <taxon>Pterygota</taxon>
        <taxon>Neoptera</taxon>
        <taxon>Endopterygota</taxon>
        <taxon>Hymenoptera</taxon>
        <taxon>Apocrita</taxon>
        <taxon>Aculeata</taxon>
        <taxon>Apoidea</taxon>
        <taxon>Anthophila</taxon>
        <taxon>Apidae</taxon>
        <taxon>Bombus</taxon>
        <taxon>Pyrobombus</taxon>
    </lineage>
</organism>
<evidence type="ECO:0000313" key="2">
    <source>
        <dbReference type="Proteomes" id="UP000504631"/>
    </source>
</evidence>
<dbReference type="AlphaFoldDB" id="A0A6J3KK30"/>
<dbReference type="Proteomes" id="UP000504631">
    <property type="component" value="Unplaced"/>
</dbReference>
<reference evidence="3" key="1">
    <citation type="submission" date="2025-08" db="UniProtKB">
        <authorList>
            <consortium name="RefSeq"/>
        </authorList>
    </citation>
    <scope>IDENTIFICATION</scope>
    <source>
        <tissue evidence="3">Muscle</tissue>
    </source>
</reference>
<evidence type="ECO:0000313" key="3">
    <source>
        <dbReference type="RefSeq" id="XP_033352249.1"/>
    </source>
</evidence>
<keyword evidence="2" id="KW-1185">Reference proteome</keyword>
<feature type="chain" id="PRO_5027106094" evidence="1">
    <location>
        <begin position="23"/>
        <end position="176"/>
    </location>
</feature>
<feature type="signal peptide" evidence="1">
    <location>
        <begin position="1"/>
        <end position="22"/>
    </location>
</feature>
<sequence>MQMTNARLILGCCFLAVTLVNAAPGPEEPAFNLPVQLIGFPVITAAVRITNFVKKLAYSLNPETYVNRVRRDLPLVHDEEILDVSQVEKKLISELGSNVCVYERICAKYAAETLQKRSRQRALDWDVVFSEYKSSPNPMKENYLLSVFLGDIIGSPRLCHQLAKRGRGCDEATLSD</sequence>